<comment type="caution">
    <text evidence="1">The sequence shown here is derived from an EMBL/GenBank/DDBJ whole genome shotgun (WGS) entry which is preliminary data.</text>
</comment>
<gene>
    <name evidence="1" type="ORF">CGW93_00765</name>
</gene>
<dbReference type="SUPFAM" id="SSF81301">
    <property type="entry name" value="Nucleotidyltransferase"/>
    <property type="match status" value="1"/>
</dbReference>
<protein>
    <recommendedName>
        <fullName evidence="3">Polymerase nucleotidyl transferase domain-containing protein</fullName>
    </recommendedName>
</protein>
<reference evidence="2" key="1">
    <citation type="submission" date="2017-07" db="EMBL/GenBank/DDBJ databases">
        <title>Novel pathways for hydrocarbon cycling and metabolic interdependencies in hydrothermal sediment communities.</title>
        <authorList>
            <person name="Dombrowski N."/>
            <person name="Seitz K."/>
            <person name="Teske A."/>
            <person name="Baker B."/>
        </authorList>
    </citation>
    <scope>NUCLEOTIDE SEQUENCE [LARGE SCALE GENOMIC DNA]</scope>
</reference>
<sequence length="226" mass="25795">MGLEAIRVDVRKVLQPYLDKLIAKIGCENIVSIILYGSATGEDYIPGRSDINLLIVVKDIDFGHLRAIIPIVLKGIKRRIPPPLIVHPSYIERSVDVFPIEFLEIRDTRVIIYGEDLLANVEPTREQLRLECEEKIKGQLLTIRSAYIEHGNSPKTLRNLLIRQPPMSRDAVINNVVEQFNLIDADTFRKLLQLRQGVSFTSTELINLFESYHRELEKLADIADSI</sequence>
<dbReference type="Gene3D" id="3.30.460.10">
    <property type="entry name" value="Beta Polymerase, domain 2"/>
    <property type="match status" value="1"/>
</dbReference>
<evidence type="ECO:0000313" key="1">
    <source>
        <dbReference type="EMBL" id="OYV03470.1"/>
    </source>
</evidence>
<evidence type="ECO:0000313" key="2">
    <source>
        <dbReference type="Proteomes" id="UP000216312"/>
    </source>
</evidence>
<organism evidence="1 2">
    <name type="scientific">candidate division WOR-3 bacterium 4484_18</name>
    <dbReference type="NCBI Taxonomy" id="2020626"/>
    <lineage>
        <taxon>Bacteria</taxon>
        <taxon>Bacteria division WOR-3</taxon>
    </lineage>
</organism>
<dbReference type="EMBL" id="NMUJ01000005">
    <property type="protein sequence ID" value="OYV03470.1"/>
    <property type="molecule type" value="Genomic_DNA"/>
</dbReference>
<dbReference type="Proteomes" id="UP000216312">
    <property type="component" value="Unassembled WGS sequence"/>
</dbReference>
<name>A0A257LVL5_UNCW3</name>
<dbReference type="AlphaFoldDB" id="A0A257LVL5"/>
<accession>A0A257LVL5</accession>
<proteinExistence type="predicted"/>
<dbReference type="InterPro" id="IPR043519">
    <property type="entry name" value="NT_sf"/>
</dbReference>
<evidence type="ECO:0008006" key="3">
    <source>
        <dbReference type="Google" id="ProtNLM"/>
    </source>
</evidence>